<proteinExistence type="predicted"/>
<organism evidence="1 2">
    <name type="scientific">Mikania micrantha</name>
    <name type="common">bitter vine</name>
    <dbReference type="NCBI Taxonomy" id="192012"/>
    <lineage>
        <taxon>Eukaryota</taxon>
        <taxon>Viridiplantae</taxon>
        <taxon>Streptophyta</taxon>
        <taxon>Embryophyta</taxon>
        <taxon>Tracheophyta</taxon>
        <taxon>Spermatophyta</taxon>
        <taxon>Magnoliopsida</taxon>
        <taxon>eudicotyledons</taxon>
        <taxon>Gunneridae</taxon>
        <taxon>Pentapetalae</taxon>
        <taxon>asterids</taxon>
        <taxon>campanulids</taxon>
        <taxon>Asterales</taxon>
        <taxon>Asteraceae</taxon>
        <taxon>Asteroideae</taxon>
        <taxon>Heliantheae alliance</taxon>
        <taxon>Eupatorieae</taxon>
        <taxon>Mikania</taxon>
    </lineage>
</organism>
<name>A0A5N6NK37_9ASTR</name>
<gene>
    <name evidence="1" type="ORF">E3N88_21544</name>
</gene>
<protein>
    <submittedName>
        <fullName evidence="1">Uncharacterized protein</fullName>
    </submittedName>
</protein>
<comment type="caution">
    <text evidence="1">The sequence shown here is derived from an EMBL/GenBank/DDBJ whole genome shotgun (WGS) entry which is preliminary data.</text>
</comment>
<dbReference type="EMBL" id="SZYD01000011">
    <property type="protein sequence ID" value="KAD4889471.1"/>
    <property type="molecule type" value="Genomic_DNA"/>
</dbReference>
<accession>A0A5N6NK37</accession>
<sequence length="323" mass="36504">MGRDQVGTLSTQNTLPSRDLYKGLHCLWYQKDGMGIKGDDTYKVRNKGMVGREIGTLGTRCTTYKSVEIHLLSDECTCKLSWETSKGGDQVGTHLTHYTLISRGTKYICGSHPLGISWDRVKGVCIHRMRIDGKVGWGDGTLGTPSTTFTSVDTCLMREECNTKLFRETSQGGDKVGTNSTHTTLLSRANNLHYGIIGKQRVMGWEHECFTGGNKSGKRSWMFNRLMVIIYDLGVKSLLRFDWLCVNYTWLGRLNWSQTLLCAWDSTWSAWFSTVSDTAWDGLVGDFGLGTWGMIRIWLTWIIHHQRGQLQSPYNGIPTQVQH</sequence>
<reference evidence="1 2" key="1">
    <citation type="submission" date="2019-05" db="EMBL/GenBank/DDBJ databases">
        <title>Mikania micrantha, genome provides insights into the molecular mechanism of rapid growth.</title>
        <authorList>
            <person name="Liu B."/>
        </authorList>
    </citation>
    <scope>NUCLEOTIDE SEQUENCE [LARGE SCALE GENOMIC DNA]</scope>
    <source>
        <strain evidence="1">NLD-2019</strain>
        <tissue evidence="1">Leaf</tissue>
    </source>
</reference>
<keyword evidence="2" id="KW-1185">Reference proteome</keyword>
<evidence type="ECO:0000313" key="1">
    <source>
        <dbReference type="EMBL" id="KAD4889471.1"/>
    </source>
</evidence>
<dbReference type="AlphaFoldDB" id="A0A5N6NK37"/>
<evidence type="ECO:0000313" key="2">
    <source>
        <dbReference type="Proteomes" id="UP000326396"/>
    </source>
</evidence>
<dbReference type="Proteomes" id="UP000326396">
    <property type="component" value="Linkage Group LG19"/>
</dbReference>